<dbReference type="Pfam" id="PF09148">
    <property type="entry name" value="DUF1934"/>
    <property type="match status" value="1"/>
</dbReference>
<keyword evidence="2" id="KW-1185">Reference proteome</keyword>
<proteinExistence type="predicted"/>
<dbReference type="InterPro" id="IPR015231">
    <property type="entry name" value="DUF1934"/>
</dbReference>
<evidence type="ECO:0000313" key="2">
    <source>
        <dbReference type="Proteomes" id="UP001164187"/>
    </source>
</evidence>
<protein>
    <submittedName>
        <fullName evidence="1">DUF1934 domain-containing protein</fullName>
    </submittedName>
</protein>
<dbReference type="InterPro" id="IPR012674">
    <property type="entry name" value="Calycin"/>
</dbReference>
<organism evidence="1 2">
    <name type="scientific">Peptostreptococcus equinus</name>
    <dbReference type="NCBI Taxonomy" id="3003601"/>
    <lineage>
        <taxon>Bacteria</taxon>
        <taxon>Bacillati</taxon>
        <taxon>Bacillota</taxon>
        <taxon>Clostridia</taxon>
        <taxon>Peptostreptococcales</taxon>
        <taxon>Peptostreptococcaceae</taxon>
        <taxon>Peptostreptococcus</taxon>
    </lineage>
</organism>
<reference evidence="1" key="1">
    <citation type="submission" date="2022-12" db="EMBL/GenBank/DDBJ databases">
        <title>Peptostreptococcus.</title>
        <authorList>
            <person name="Lee S.H."/>
        </authorList>
    </citation>
    <scope>NUCLEOTIDE SEQUENCE</scope>
    <source>
        <strain evidence="1">CBA3647</strain>
    </source>
</reference>
<gene>
    <name evidence="1" type="ORF">O0R46_00665</name>
</gene>
<name>A0ABY7JSG8_9FIRM</name>
<sequence length="142" mass="16409">MNVKLKIRTSQIINKEQIDTIEETYSGIMIEKSASIFVKFDEISGENTSKGLIKISEDRIVVHRNGNINSKMIFIENQIHKTIYDAGSAVFDMVIHTKKIEKMICDKEMRIILHYSLNLDKLMDSENRVEIIISSEDCNDNR</sequence>
<dbReference type="SUPFAM" id="SSF50814">
    <property type="entry name" value="Lipocalins"/>
    <property type="match status" value="1"/>
</dbReference>
<accession>A0ABY7JSG8</accession>
<dbReference type="RefSeq" id="WP_269311695.1">
    <property type="nucleotide sequence ID" value="NZ_CP114052.1"/>
</dbReference>
<dbReference type="Proteomes" id="UP001164187">
    <property type="component" value="Chromosome"/>
</dbReference>
<dbReference type="EMBL" id="CP114052">
    <property type="protein sequence ID" value="WAW15003.1"/>
    <property type="molecule type" value="Genomic_DNA"/>
</dbReference>
<dbReference type="Gene3D" id="2.40.128.20">
    <property type="match status" value="1"/>
</dbReference>
<evidence type="ECO:0000313" key="1">
    <source>
        <dbReference type="EMBL" id="WAW15003.1"/>
    </source>
</evidence>